<evidence type="ECO:0000313" key="1">
    <source>
        <dbReference type="EMBL" id="GMS78871.1"/>
    </source>
</evidence>
<feature type="non-terminal residue" evidence="1">
    <location>
        <position position="1"/>
    </location>
</feature>
<dbReference type="AlphaFoldDB" id="A0AAV5S7H8"/>
<evidence type="ECO:0000313" key="2">
    <source>
        <dbReference type="Proteomes" id="UP001432027"/>
    </source>
</evidence>
<keyword evidence="2" id="KW-1185">Reference proteome</keyword>
<comment type="caution">
    <text evidence="1">The sequence shown here is derived from an EMBL/GenBank/DDBJ whole genome shotgun (WGS) entry which is preliminary data.</text>
</comment>
<gene>
    <name evidence="1" type="ORF">PENTCL1PPCAC_1046</name>
</gene>
<dbReference type="PANTHER" id="PTHR21629:SF5">
    <property type="entry name" value="C6 DOMAIN-CONTAINING PROTEIN"/>
    <property type="match status" value="1"/>
</dbReference>
<protein>
    <recommendedName>
        <fullName evidence="3">C6 domain-containing protein</fullName>
    </recommendedName>
</protein>
<name>A0AAV5S7H8_9BILA</name>
<dbReference type="Proteomes" id="UP001432027">
    <property type="component" value="Unassembled WGS sequence"/>
</dbReference>
<proteinExistence type="predicted"/>
<evidence type="ECO:0008006" key="3">
    <source>
        <dbReference type="Google" id="ProtNLM"/>
    </source>
</evidence>
<dbReference type="PANTHER" id="PTHR21629">
    <property type="entry name" value="C6 DOMAIN-CONTAINING PROTEIN"/>
    <property type="match status" value="1"/>
</dbReference>
<sequence length="110" mass="11166">LLLITITAADGCMKVTPGTPGIPACKTCAQSLILKTTVGAGSKVFDTDTTDSSGTCAVRTLTCVGDQANIELNNMDGVTDPPLVVTCNADGTAWLFMGVAITQAECSIAP</sequence>
<reference evidence="1" key="1">
    <citation type="submission" date="2023-10" db="EMBL/GenBank/DDBJ databases">
        <title>Genome assembly of Pristionchus species.</title>
        <authorList>
            <person name="Yoshida K."/>
            <person name="Sommer R.J."/>
        </authorList>
    </citation>
    <scope>NUCLEOTIDE SEQUENCE</scope>
    <source>
        <strain evidence="1">RS0144</strain>
    </source>
</reference>
<accession>A0AAV5S7H8</accession>
<dbReference type="EMBL" id="BTSX01000001">
    <property type="protein sequence ID" value="GMS78871.1"/>
    <property type="molecule type" value="Genomic_DNA"/>
</dbReference>
<organism evidence="1 2">
    <name type="scientific">Pristionchus entomophagus</name>
    <dbReference type="NCBI Taxonomy" id="358040"/>
    <lineage>
        <taxon>Eukaryota</taxon>
        <taxon>Metazoa</taxon>
        <taxon>Ecdysozoa</taxon>
        <taxon>Nematoda</taxon>
        <taxon>Chromadorea</taxon>
        <taxon>Rhabditida</taxon>
        <taxon>Rhabditina</taxon>
        <taxon>Diplogasteromorpha</taxon>
        <taxon>Diplogasteroidea</taxon>
        <taxon>Neodiplogasteridae</taxon>
        <taxon>Pristionchus</taxon>
    </lineage>
</organism>